<reference evidence="1 2" key="1">
    <citation type="submission" date="2018-06" db="EMBL/GenBank/DDBJ databases">
        <title>Comparative genomics of Brasilonema spp. strains.</title>
        <authorList>
            <person name="Alvarenga D.O."/>
            <person name="Fiore M.F."/>
            <person name="Varani A.M."/>
        </authorList>
    </citation>
    <scope>NUCLEOTIDE SEQUENCE [LARGE SCALE GENOMIC DNA]</scope>
    <source>
        <strain evidence="1 2">CENA114</strain>
    </source>
</reference>
<name>A0A856MNA7_9CYAN</name>
<dbReference type="Proteomes" id="UP000503129">
    <property type="component" value="Chromosome"/>
</dbReference>
<proteinExistence type="predicted"/>
<evidence type="ECO:0000313" key="1">
    <source>
        <dbReference type="EMBL" id="QDL11982.1"/>
    </source>
</evidence>
<accession>A0A856MNA7</accession>
<gene>
    <name evidence="1" type="ORF">DP114_32420</name>
</gene>
<dbReference type="EMBL" id="CP030118">
    <property type="protein sequence ID" value="QDL11982.1"/>
    <property type="molecule type" value="Genomic_DNA"/>
</dbReference>
<dbReference type="RefSeq" id="WP_171978044.1">
    <property type="nucleotide sequence ID" value="NZ_CAWOXK010000001.1"/>
</dbReference>
<dbReference type="Pfam" id="PF11850">
    <property type="entry name" value="DUF3370"/>
    <property type="match status" value="1"/>
</dbReference>
<dbReference type="InterPro" id="IPR021801">
    <property type="entry name" value="DUF3370"/>
</dbReference>
<dbReference type="AlphaFoldDB" id="A0A856MNA7"/>
<protein>
    <recommendedName>
        <fullName evidence="3">DUF3370 domain-containing protein</fullName>
    </recommendedName>
</protein>
<keyword evidence="2" id="KW-1185">Reference proteome</keyword>
<sequence length="462" mass="50898">MFPFLLIFPLAQITPSAPPPPEEIVQQQQVRPLLGTVDSIPVFNSNSPEKVLKEGILLSTFPASGKKVPTAHLNFPFKGRFDIFAHHVAQAPTPEDLRTLYLGIILHNPGKQPVTVNILQAASYLSQPDAPFAELPSRSENILGTIFAGPGDRVVNDILRGQRQDTFPPQVIIPPGESRMLLNAPIPVSGLTPPLNGRSTLMRLWSNDTVYTASLAMFAPKNPDDTERAPTLEDWQNLLNNGDLSGPRDKTPTPLEQTNKPIIYGRVAGVTQGSEWKALLIDDPKAQHLTIPTSGQAFSYPLGALDRGTLGTSQIQSAPMMVRYPDTAYRAHGNYTLQYSLTLPLYNNTQNLQTVIVSMQTPIKEDQLTKSGLRFLNPPAQQVFFRGSVRVRYKDDQGLPQTQYLHLVQKRGQQGEPLVVLNMKPGEKRLVEVDFLYPPDATPPQVLTVQTLNNASSTSSVK</sequence>
<evidence type="ECO:0000313" key="2">
    <source>
        <dbReference type="Proteomes" id="UP000503129"/>
    </source>
</evidence>
<dbReference type="KEGG" id="bsen:DP114_32420"/>
<organism evidence="1 2">
    <name type="scientific">Brasilonema sennae CENA114</name>
    <dbReference type="NCBI Taxonomy" id="415709"/>
    <lineage>
        <taxon>Bacteria</taxon>
        <taxon>Bacillati</taxon>
        <taxon>Cyanobacteriota</taxon>
        <taxon>Cyanophyceae</taxon>
        <taxon>Nostocales</taxon>
        <taxon>Scytonemataceae</taxon>
        <taxon>Brasilonema</taxon>
        <taxon>Bromeliae group (in: Brasilonema)</taxon>
    </lineage>
</organism>
<evidence type="ECO:0008006" key="3">
    <source>
        <dbReference type="Google" id="ProtNLM"/>
    </source>
</evidence>